<dbReference type="Pfam" id="PF25683">
    <property type="entry name" value="URGCP_GTPase"/>
    <property type="match status" value="1"/>
</dbReference>
<sequence length="1598" mass="180922">MSFKHLSLSRKTRTFSAEERGLEDVLQLLGLDSQRAEPLDLAAMLKINTWNLEDPPAQGPSDLPHTFLHRLWLLSPQARSTRCLTQADPFPEALGNGDLPGLGKDTQCAVNPLDLVTAVYMSASSFLRQEMTVRMAQCGFAVPLLLPPSAQGGQVTLLLWSLRPVVRKWRPQSLSEPGSFIKGDITSANMPLLSFVRLGRCSVSKSQVVNHILGGFQGPTSCFLHRDMDGGQLPRRLSDGLVEVSWYLPSGDRDLDIFHEPVMVANLRGDAATSTGAFKAQLHFLCRNSSALFVFCESLGAAERLLLASFRESGSRVFLIMCSQGEGEKGKEEEEQGRKDMALKKLAEGLELPEGAVFSYSTQDSKEVLASTLSGAACRLLRDSLRSMTLVKAAATAHELSITIDEGEACRMALTQVEEVLEGLEQLGASRYMEEQLPLQGQLWKRLAQLEKEECRLKDSVKSAQRQQETKTEMERLCQQKRAYRRTAAMRSFIAALSTPDKLKRAFFLSWMRLRLNAIAWQRQPITKKQEATTAEGTEEIQENSEKISNQMMKQPEPFLGLKHFTREMGLIFEMSILSPGSGSDGVLSFPALATDLLLYGLPLELLDGDASTMPPQLIGSVLSVVQSRLPQGSRVRVLTVLGLHTSSNAAVISALLGVTFPVGDKQNVRGAFMLLLAVPENLRKDLACNFLLLINTEGLKCLGMDQEEDTEMHNNELATFAMGLSDVTLLNLPTQGEAEMWDTLRIMVNALLRVKETGRMPFFQAVAQGSGADTKQLLQLLSRVTQIMAAGDKNLIESSFDNLQEYEVTSSKLCLQGPWQNSHPMAPVSPEYSKAVMDHKQTLLTTLRKCAAYTPSISLMDFMEHVTSLWETVLFEKFPFEMKNTGVGEAFCDLCREFSHWEHTFLGHMDPWVEGAVELIRTFEENTPVNEEPNGHQSLEEVLSSLKIQAVKEVESEASKVISNLEEYFKKGKGHSSLIETYRDNFTNSVYMLKEHTACEASYKLEAAKREHDIATKTKHFQTELEAALEVRLGSILERYKASDPIPEDKQLQEEFDQVWDESISKLDLTPLATQDIASQVLQQLRENLANRGISKHLDKLTEMASYEASAFTVDEEHFGYRSRLKQMFTYEHKVQAQELADRVIEKCRRYTLRKKSLNRDYLDSYTRELLKIVDKALETKQFDIRSRFEVELKVHVCASAARSFQEMHENFTKESDPLAHLERARDQNFWKFVYDFRKRDQCRKAARTFITLCLKPAVLDYIYRALGKLILEHMLSSDDGHHYQSPQAFHFNLLKELLQEDSFESFLEYLLSSESFIRRRIQDHIKEFLSGTEMLQGWMQQHLELISERMVTTVRQIGGCWNESWRNVRLLLERVCDDLEGPGDVAIPRDALHGPLFQITMPGDRFIECLEKSLTEMLQAVNQEFLQGCSTENIASKLQALPVHPLDELYLRVRGCEERCPFCKAPCEAWERDHTVHRALLHRPKGLVSYACAASDSLSHTICPSDIVGENQFCNRDTAGQFLHYRDYQSVYPNWSIPEEAPSTRGQSVYWKYVLVRHNSRFAQEYQCEPAQLPEEWLTITQEEAIQSLRETFGIL</sequence>
<comment type="similarity">
    <text evidence="1">Belongs to the TRAFAC class dynamin-like GTPase superfamily. Very large inducible GTPase (VLIG) family.</text>
</comment>
<dbReference type="Pfam" id="PF25974">
    <property type="entry name" value="URGCP_9th"/>
    <property type="match status" value="1"/>
</dbReference>
<dbReference type="PANTHER" id="PTHR14819:SF9">
    <property type="entry name" value="UP-REGULATOR OF CELL PROLIFERATION-LIKE"/>
    <property type="match status" value="1"/>
</dbReference>
<feature type="domain" description="VLIG-type G" evidence="2">
    <location>
        <begin position="633"/>
        <end position="871"/>
    </location>
</feature>
<dbReference type="InterPro" id="IPR058641">
    <property type="entry name" value="GVIN1_dom"/>
</dbReference>
<dbReference type="InterPro" id="IPR030383">
    <property type="entry name" value="G_VLIG_dom"/>
</dbReference>
<dbReference type="InterPro" id="IPR057365">
    <property type="entry name" value="URGCP"/>
</dbReference>
<dbReference type="Proteomes" id="UP001044222">
    <property type="component" value="Chromosome 13"/>
</dbReference>
<proteinExistence type="inferred from homology"/>
<dbReference type="GO" id="GO:0005525">
    <property type="term" value="F:GTP binding"/>
    <property type="evidence" value="ECO:0007669"/>
    <property type="project" value="InterPro"/>
</dbReference>
<protein>
    <recommendedName>
        <fullName evidence="2">VLIG-type G domain-containing protein</fullName>
    </recommendedName>
</protein>
<evidence type="ECO:0000256" key="1">
    <source>
        <dbReference type="ARBA" id="ARBA00006828"/>
    </source>
</evidence>
<dbReference type="InterPro" id="IPR052986">
    <property type="entry name" value="VLIG_GTPase"/>
</dbReference>
<organism evidence="3 4">
    <name type="scientific">Anguilla anguilla</name>
    <name type="common">European freshwater eel</name>
    <name type="synonym">Muraena anguilla</name>
    <dbReference type="NCBI Taxonomy" id="7936"/>
    <lineage>
        <taxon>Eukaryota</taxon>
        <taxon>Metazoa</taxon>
        <taxon>Chordata</taxon>
        <taxon>Craniata</taxon>
        <taxon>Vertebrata</taxon>
        <taxon>Euteleostomi</taxon>
        <taxon>Actinopterygii</taxon>
        <taxon>Neopterygii</taxon>
        <taxon>Teleostei</taxon>
        <taxon>Anguilliformes</taxon>
        <taxon>Anguillidae</taxon>
        <taxon>Anguilla</taxon>
    </lineage>
</organism>
<accession>A0A9D3LX59</accession>
<evidence type="ECO:0000259" key="2">
    <source>
        <dbReference type="PROSITE" id="PS51717"/>
    </source>
</evidence>
<comment type="caution">
    <text evidence="3">The sequence shown here is derived from an EMBL/GenBank/DDBJ whole genome shotgun (WGS) entry which is preliminary data.</text>
</comment>
<dbReference type="PANTHER" id="PTHR14819">
    <property type="entry name" value="GTP-BINDING"/>
    <property type="match status" value="1"/>
</dbReference>
<dbReference type="PROSITE" id="PS51717">
    <property type="entry name" value="G_VLIG"/>
    <property type="match status" value="1"/>
</dbReference>
<dbReference type="EMBL" id="JAFIRN010000013">
    <property type="protein sequence ID" value="KAG5837399.1"/>
    <property type="molecule type" value="Genomic_DNA"/>
</dbReference>
<name>A0A9D3LX59_ANGAN</name>
<dbReference type="Gene3D" id="3.40.50.300">
    <property type="entry name" value="P-loop containing nucleotide triphosphate hydrolases"/>
    <property type="match status" value="1"/>
</dbReference>
<evidence type="ECO:0000313" key="3">
    <source>
        <dbReference type="EMBL" id="KAG5837399.1"/>
    </source>
</evidence>
<evidence type="ECO:0000313" key="4">
    <source>
        <dbReference type="Proteomes" id="UP001044222"/>
    </source>
</evidence>
<keyword evidence="4" id="KW-1185">Reference proteome</keyword>
<dbReference type="Pfam" id="PF25496">
    <property type="entry name" value="URGCP"/>
    <property type="match status" value="1"/>
</dbReference>
<dbReference type="InterPro" id="IPR027417">
    <property type="entry name" value="P-loop_NTPase"/>
</dbReference>
<reference evidence="3" key="1">
    <citation type="submission" date="2021-01" db="EMBL/GenBank/DDBJ databases">
        <title>A chromosome-scale assembly of European eel, Anguilla anguilla.</title>
        <authorList>
            <person name="Henkel C."/>
            <person name="Jong-Raadsen S.A."/>
            <person name="Dufour S."/>
            <person name="Weltzien F.-A."/>
            <person name="Palstra A.P."/>
            <person name="Pelster B."/>
            <person name="Spaink H.P."/>
            <person name="Van Den Thillart G.E."/>
            <person name="Jansen H."/>
            <person name="Zahm M."/>
            <person name="Klopp C."/>
            <person name="Cedric C."/>
            <person name="Louis A."/>
            <person name="Berthelot C."/>
            <person name="Parey E."/>
            <person name="Roest Crollius H."/>
            <person name="Montfort J."/>
            <person name="Robinson-Rechavi M."/>
            <person name="Bucao C."/>
            <person name="Bouchez O."/>
            <person name="Gislard M."/>
            <person name="Lluch J."/>
            <person name="Milhes M."/>
            <person name="Lampietro C."/>
            <person name="Lopez Roques C."/>
            <person name="Donnadieu C."/>
            <person name="Braasch I."/>
            <person name="Desvignes T."/>
            <person name="Postlethwait J."/>
            <person name="Bobe J."/>
            <person name="Guiguen Y."/>
            <person name="Dirks R."/>
        </authorList>
    </citation>
    <scope>NUCLEOTIDE SEQUENCE</scope>
    <source>
        <strain evidence="3">Tag_6206</strain>
        <tissue evidence="3">Liver</tissue>
    </source>
</reference>
<gene>
    <name evidence="3" type="ORF">ANANG_G00238850</name>
</gene>